<dbReference type="GeneID" id="87812012"/>
<dbReference type="PANTHER" id="PTHR43464">
    <property type="entry name" value="METHYLTRANSFERASE"/>
    <property type="match status" value="1"/>
</dbReference>
<dbReference type="RefSeq" id="XP_062631374.1">
    <property type="nucleotide sequence ID" value="XM_062775390.1"/>
</dbReference>
<dbReference type="PANTHER" id="PTHR43464:SF19">
    <property type="entry name" value="UBIQUINONE BIOSYNTHESIS O-METHYLTRANSFERASE, MITOCHONDRIAL"/>
    <property type="match status" value="1"/>
</dbReference>
<evidence type="ECO:0000313" key="5">
    <source>
        <dbReference type="Proteomes" id="UP000827549"/>
    </source>
</evidence>
<reference evidence="4" key="1">
    <citation type="submission" date="2023-10" db="EMBL/GenBank/DDBJ databases">
        <authorList>
            <person name="Noh H."/>
        </authorList>
    </citation>
    <scope>NUCLEOTIDE SEQUENCE</scope>
    <source>
        <strain evidence="4">DUCC4014</strain>
    </source>
</reference>
<dbReference type="Pfam" id="PF13489">
    <property type="entry name" value="Methyltransf_23"/>
    <property type="match status" value="1"/>
</dbReference>
<dbReference type="AlphaFoldDB" id="A0AAF1BTX7"/>
<sequence>MTDHHHQHAHPTLPASAIADANAPQAASGGTDIRAHAERLASYFPASGHPSSLAIQTIQCAYRINLVNAFGITAGERVLELGCGQGDMSVALADAVGPAGSVLATDPAEGSYGSPVTLGQSWEHLANGPLKGRLAYQLDFDINKAELKPEFDAVVLAHCTWYFESPTAVLTTLATARKFLKPGGRLCLAEWDLEPRTKEQIPHLVSALVQGHLFTVGLRTGLNVRTPLSRAQMTALFPKAGLEASPHKFVDTSELQDADWEIYNARSALEDAEKPEAGLSEGGLAFARSQLDVVTELAANRGNVPLPAYAVTATVA</sequence>
<organism evidence="4 5">
    <name type="scientific">Vanrija pseudolonga</name>
    <dbReference type="NCBI Taxonomy" id="143232"/>
    <lineage>
        <taxon>Eukaryota</taxon>
        <taxon>Fungi</taxon>
        <taxon>Dikarya</taxon>
        <taxon>Basidiomycota</taxon>
        <taxon>Agaricomycotina</taxon>
        <taxon>Tremellomycetes</taxon>
        <taxon>Trichosporonales</taxon>
        <taxon>Trichosporonaceae</taxon>
        <taxon>Vanrija</taxon>
    </lineage>
</organism>
<dbReference type="Gene3D" id="3.40.50.150">
    <property type="entry name" value="Vaccinia Virus protein VP39"/>
    <property type="match status" value="1"/>
</dbReference>
<dbReference type="GO" id="GO:0008168">
    <property type="term" value="F:methyltransferase activity"/>
    <property type="evidence" value="ECO:0007669"/>
    <property type="project" value="UniProtKB-KW"/>
</dbReference>
<name>A0AAF1BTX7_9TREE</name>
<dbReference type="EMBL" id="CP086720">
    <property type="protein sequence ID" value="WOO85348.1"/>
    <property type="molecule type" value="Genomic_DNA"/>
</dbReference>
<proteinExistence type="predicted"/>
<keyword evidence="5" id="KW-1185">Reference proteome</keyword>
<keyword evidence="3" id="KW-0949">S-adenosyl-L-methionine</keyword>
<dbReference type="GO" id="GO:0032259">
    <property type="term" value="P:methylation"/>
    <property type="evidence" value="ECO:0007669"/>
    <property type="project" value="UniProtKB-KW"/>
</dbReference>
<dbReference type="CDD" id="cd02440">
    <property type="entry name" value="AdoMet_MTases"/>
    <property type="match status" value="1"/>
</dbReference>
<keyword evidence="1 4" id="KW-0489">Methyltransferase</keyword>
<protein>
    <submittedName>
        <fullName evidence="4">Methyltransferase ustM</fullName>
    </submittedName>
</protein>
<gene>
    <name evidence="4" type="primary">ustM</name>
    <name evidence="4" type="ORF">LOC62_07G008848</name>
</gene>
<dbReference type="SUPFAM" id="SSF53335">
    <property type="entry name" value="S-adenosyl-L-methionine-dependent methyltransferases"/>
    <property type="match status" value="1"/>
</dbReference>
<accession>A0AAF1BTX7</accession>
<evidence type="ECO:0000256" key="1">
    <source>
        <dbReference type="ARBA" id="ARBA00022603"/>
    </source>
</evidence>
<dbReference type="Proteomes" id="UP000827549">
    <property type="component" value="Chromosome 7"/>
</dbReference>
<evidence type="ECO:0000256" key="2">
    <source>
        <dbReference type="ARBA" id="ARBA00022679"/>
    </source>
</evidence>
<dbReference type="InterPro" id="IPR029063">
    <property type="entry name" value="SAM-dependent_MTases_sf"/>
</dbReference>
<keyword evidence="2" id="KW-0808">Transferase</keyword>
<evidence type="ECO:0000256" key="3">
    <source>
        <dbReference type="ARBA" id="ARBA00022691"/>
    </source>
</evidence>
<evidence type="ECO:0000313" key="4">
    <source>
        <dbReference type="EMBL" id="WOO85348.1"/>
    </source>
</evidence>